<name>A0A7X8TJP2_9MICC</name>
<accession>A0A7X8TJP2</accession>
<keyword evidence="2" id="KW-1185">Reference proteome</keyword>
<proteinExistence type="predicted"/>
<comment type="caution">
    <text evidence="1">The sequence shown here is derived from an EMBL/GenBank/DDBJ whole genome shotgun (WGS) entry which is preliminary data.</text>
</comment>
<dbReference type="AlphaFoldDB" id="A0A7X8TJP2"/>
<dbReference type="RefSeq" id="WP_168887544.1">
    <property type="nucleotide sequence ID" value="NZ_JABAHY010000007.1"/>
</dbReference>
<gene>
    <name evidence="1" type="ORF">HGQ17_08595</name>
</gene>
<dbReference type="GO" id="GO:0016740">
    <property type="term" value="F:transferase activity"/>
    <property type="evidence" value="ECO:0007669"/>
    <property type="project" value="UniProtKB-KW"/>
</dbReference>
<dbReference type="EMBL" id="JABAHY010000007">
    <property type="protein sequence ID" value="NLS10055.1"/>
    <property type="molecule type" value="Genomic_DNA"/>
</dbReference>
<evidence type="ECO:0000313" key="2">
    <source>
        <dbReference type="Proteomes" id="UP000523139"/>
    </source>
</evidence>
<keyword evidence="1" id="KW-0808">Transferase</keyword>
<reference evidence="1 2" key="1">
    <citation type="submission" date="2020-04" db="EMBL/GenBank/DDBJ databases">
        <title>Nesterenkonia sp. nov., isolated from marine sediment.</title>
        <authorList>
            <person name="Zhang G."/>
        </authorList>
    </citation>
    <scope>NUCLEOTIDE SEQUENCE [LARGE SCALE GENOMIC DNA]</scope>
    <source>
        <strain evidence="1 2">MY13</strain>
    </source>
</reference>
<dbReference type="Gene3D" id="3.40.50.2000">
    <property type="entry name" value="Glycogen Phosphorylase B"/>
    <property type="match status" value="1"/>
</dbReference>
<dbReference type="SUPFAM" id="SSF53756">
    <property type="entry name" value="UDP-Glycosyltransferase/glycogen phosphorylase"/>
    <property type="match status" value="1"/>
</dbReference>
<dbReference type="Proteomes" id="UP000523139">
    <property type="component" value="Unassembled WGS sequence"/>
</dbReference>
<evidence type="ECO:0000313" key="1">
    <source>
        <dbReference type="EMBL" id="NLS10055.1"/>
    </source>
</evidence>
<protein>
    <submittedName>
        <fullName evidence="1">Glycosyltransferase</fullName>
    </submittedName>
</protein>
<organism evidence="1 2">
    <name type="scientific">Nesterenkonia sedimenti</name>
    <dbReference type="NCBI Taxonomy" id="1463632"/>
    <lineage>
        <taxon>Bacteria</taxon>
        <taxon>Bacillati</taxon>
        <taxon>Actinomycetota</taxon>
        <taxon>Actinomycetes</taxon>
        <taxon>Micrococcales</taxon>
        <taxon>Micrococcaceae</taxon>
        <taxon>Nesterenkonia</taxon>
    </lineage>
</organism>
<sequence length="401" mass="43327">MSRFTDLRRRLGRISRSATEEELAAVQKTVAELAGEVSILSAKLDVLGSDQPREVDIALVSDFRLPGGTTASIAEEVRAQSAAGLTTALIHAQSEATKTSTGFSKHIQAVMDLPGVHVVSPRAALHAELLVVRHPLVAQTAAAGFKHISAESVLLVANHPAVDAAGTWHYDVAATTARLTELFGTDPLWAPISPVVRDSIAAQEVSRIQLREQDWVNIFGTETTATPRTGFTAHPPIIGRHSRPQKEKWPATAEEMLAAYPENGQHPVRILGGGEIPEKVLGRVPHSWEVLPFGAAKPADFLQGVDFWVYMHHPEWKEAFGRAIIEALAAGCVVILPTYLKAVFGEAALYSDPAGVSKLIDRISNDEEAYLAQSRLGQEFALNYGPARHLARLADHGVMAE</sequence>